<name>A0A9J6ZNZ4_9BACT</name>
<reference evidence="3" key="1">
    <citation type="submission" date="2022-05" db="EMBL/GenBank/DDBJ databases">
        <authorList>
            <person name="Sun X."/>
        </authorList>
    </citation>
    <scope>NUCLEOTIDE SEQUENCE</scope>
    <source>
        <strain evidence="3">Ai-910</strain>
    </source>
</reference>
<keyword evidence="1" id="KW-0812">Transmembrane</keyword>
<feature type="domain" description="NodB homology" evidence="2">
    <location>
        <begin position="77"/>
        <end position="254"/>
    </location>
</feature>
<dbReference type="KEGG" id="alkq:M9189_10900"/>
<dbReference type="Pfam" id="PF01522">
    <property type="entry name" value="Polysacc_deac_1"/>
    <property type="match status" value="1"/>
</dbReference>
<dbReference type="GO" id="GO:0005975">
    <property type="term" value="P:carbohydrate metabolic process"/>
    <property type="evidence" value="ECO:0007669"/>
    <property type="project" value="InterPro"/>
</dbReference>
<evidence type="ECO:0000313" key="3">
    <source>
        <dbReference type="EMBL" id="URW79363.1"/>
    </source>
</evidence>
<feature type="transmembrane region" description="Helical" evidence="1">
    <location>
        <begin position="40"/>
        <end position="66"/>
    </location>
</feature>
<evidence type="ECO:0000259" key="2">
    <source>
        <dbReference type="PROSITE" id="PS51677"/>
    </source>
</evidence>
<dbReference type="Gene3D" id="3.20.20.370">
    <property type="entry name" value="Glycoside hydrolase/deacetylase"/>
    <property type="match status" value="1"/>
</dbReference>
<dbReference type="Proteomes" id="UP001056426">
    <property type="component" value="Chromosome"/>
</dbReference>
<sequence>MPNFRLFSSGRSNRLLILTVFVAGMLLLFAADLGPQARLISGVVWASLLLFLLVWASASIASGVYVEVVTCNREKRDMVALTFDDGPCETSVEIIDLLEKYNAKASFFLIGSRITGKEAIVRRMIREGHLVGHHSWSHSSSFPLMSPQIIREDILTARSVLENVSGIKHPWFRPPFGVTNPMIAAALKGLNLKIAGWSIRSFDTKNENAELVLKRIVKKLKGGDIVLLHDTSANIVPLLESLLQYLKKKGYRCVNLDTLVS</sequence>
<proteinExistence type="predicted"/>
<dbReference type="EMBL" id="CP098400">
    <property type="protein sequence ID" value="URW79363.1"/>
    <property type="molecule type" value="Genomic_DNA"/>
</dbReference>
<dbReference type="InterPro" id="IPR002509">
    <property type="entry name" value="NODB_dom"/>
</dbReference>
<dbReference type="RefSeq" id="WP_250723196.1">
    <property type="nucleotide sequence ID" value="NZ_CP098400.1"/>
</dbReference>
<dbReference type="PANTHER" id="PTHR10587">
    <property type="entry name" value="GLYCOSYL TRANSFERASE-RELATED"/>
    <property type="match status" value="1"/>
</dbReference>
<dbReference type="SUPFAM" id="SSF88713">
    <property type="entry name" value="Glycoside hydrolase/deacetylase"/>
    <property type="match status" value="1"/>
</dbReference>
<accession>A0A9J6ZNZ4</accession>
<dbReference type="PROSITE" id="PS51677">
    <property type="entry name" value="NODB"/>
    <property type="match status" value="1"/>
</dbReference>
<keyword evidence="4" id="KW-1185">Reference proteome</keyword>
<gene>
    <name evidence="3" type="ORF">M9189_10900</name>
</gene>
<reference evidence="3" key="2">
    <citation type="submission" date="2022-06" db="EMBL/GenBank/DDBJ databases">
        <title>Xiashengella guii gen. nov. sp. nov., a bacterium isolated form anaerobic digestion tank.</title>
        <authorList>
            <person name="Huang H."/>
        </authorList>
    </citation>
    <scope>NUCLEOTIDE SEQUENCE</scope>
    <source>
        <strain evidence="3">Ai-910</strain>
    </source>
</reference>
<evidence type="ECO:0000313" key="4">
    <source>
        <dbReference type="Proteomes" id="UP001056426"/>
    </source>
</evidence>
<dbReference type="GO" id="GO:0016810">
    <property type="term" value="F:hydrolase activity, acting on carbon-nitrogen (but not peptide) bonds"/>
    <property type="evidence" value="ECO:0007669"/>
    <property type="project" value="InterPro"/>
</dbReference>
<dbReference type="CDD" id="cd10917">
    <property type="entry name" value="CE4_NodB_like_6s_7s"/>
    <property type="match status" value="1"/>
</dbReference>
<dbReference type="InterPro" id="IPR050248">
    <property type="entry name" value="Polysacc_deacetylase_ArnD"/>
</dbReference>
<organism evidence="3 4">
    <name type="scientific">Xiashengella succiniciproducens</name>
    <dbReference type="NCBI Taxonomy" id="2949635"/>
    <lineage>
        <taxon>Bacteria</taxon>
        <taxon>Pseudomonadati</taxon>
        <taxon>Bacteroidota</taxon>
        <taxon>Bacteroidia</taxon>
        <taxon>Marinilabiliales</taxon>
        <taxon>Marinilabiliaceae</taxon>
        <taxon>Xiashengella</taxon>
    </lineage>
</organism>
<dbReference type="AlphaFoldDB" id="A0A9J6ZNZ4"/>
<protein>
    <submittedName>
        <fullName evidence="3">Polysaccharide deacetylase family protein</fullName>
    </submittedName>
</protein>
<dbReference type="InterPro" id="IPR011330">
    <property type="entry name" value="Glyco_hydro/deAcase_b/a-brl"/>
</dbReference>
<evidence type="ECO:0000256" key="1">
    <source>
        <dbReference type="SAM" id="Phobius"/>
    </source>
</evidence>
<keyword evidence="1" id="KW-1133">Transmembrane helix</keyword>
<keyword evidence="1" id="KW-0472">Membrane</keyword>